<dbReference type="Gene3D" id="3.40.50.300">
    <property type="entry name" value="P-loop containing nucleotide triphosphate hydrolases"/>
    <property type="match status" value="1"/>
</dbReference>
<dbReference type="GO" id="GO:0005829">
    <property type="term" value="C:cytosol"/>
    <property type="evidence" value="ECO:0007669"/>
    <property type="project" value="TreeGrafter"/>
</dbReference>
<reference evidence="2 3" key="1">
    <citation type="submission" date="2018-01" db="EMBL/GenBank/DDBJ databases">
        <title>Successful Treatment of Persistent Burkholderia cepacia Bacteremia with Ceftazidime-Avibactam.</title>
        <authorList>
            <person name="Tamma P."/>
            <person name="Fan Y."/>
            <person name="Bergman Y."/>
            <person name="Sick-Samuels A."/>
            <person name="Hsu A."/>
            <person name="Timp W."/>
            <person name="Simner P."/>
        </authorList>
    </citation>
    <scope>NUCLEOTIDE SEQUENCE [LARGE SCALE GENOMIC DNA]</scope>
    <source>
        <strain evidence="2 3">170816</strain>
    </source>
</reference>
<dbReference type="PANTHER" id="PTHR47396:SF1">
    <property type="entry name" value="ATP-DEPENDENT HELICASE IRC3-RELATED"/>
    <property type="match status" value="1"/>
</dbReference>
<dbReference type="Pfam" id="PF04851">
    <property type="entry name" value="ResIII"/>
    <property type="match status" value="1"/>
</dbReference>
<proteinExistence type="predicted"/>
<dbReference type="InterPro" id="IPR014001">
    <property type="entry name" value="Helicase_ATP-bd"/>
</dbReference>
<dbReference type="Proteomes" id="UP000238655">
    <property type="component" value="Unassembled WGS sequence"/>
</dbReference>
<accession>A0A2S5DMA9</accession>
<evidence type="ECO:0000313" key="3">
    <source>
        <dbReference type="Proteomes" id="UP000238655"/>
    </source>
</evidence>
<dbReference type="InterPro" id="IPR027417">
    <property type="entry name" value="P-loop_NTPase"/>
</dbReference>
<dbReference type="SMART" id="SM00487">
    <property type="entry name" value="DEXDc"/>
    <property type="match status" value="1"/>
</dbReference>
<dbReference type="GO" id="GO:0003677">
    <property type="term" value="F:DNA binding"/>
    <property type="evidence" value="ECO:0007669"/>
    <property type="project" value="InterPro"/>
</dbReference>
<feature type="domain" description="Helicase ATP-binding" evidence="1">
    <location>
        <begin position="13"/>
        <end position="233"/>
    </location>
</feature>
<dbReference type="SUPFAM" id="SSF52540">
    <property type="entry name" value="P-loop containing nucleoside triphosphate hydrolases"/>
    <property type="match status" value="1"/>
</dbReference>
<dbReference type="InterPro" id="IPR006935">
    <property type="entry name" value="Helicase/UvrB_N"/>
</dbReference>
<gene>
    <name evidence="2" type="ORF">C3743_40305</name>
</gene>
<dbReference type="GO" id="GO:0005524">
    <property type="term" value="F:ATP binding"/>
    <property type="evidence" value="ECO:0007669"/>
    <property type="project" value="InterPro"/>
</dbReference>
<dbReference type="EMBL" id="PQVP01000006">
    <property type="protein sequence ID" value="POZ80221.1"/>
    <property type="molecule type" value="Genomic_DNA"/>
</dbReference>
<dbReference type="RefSeq" id="WP_105750036.1">
    <property type="nucleotide sequence ID" value="NZ_PQVP01000006.1"/>
</dbReference>
<evidence type="ECO:0000259" key="1">
    <source>
        <dbReference type="SMART" id="SM00487"/>
    </source>
</evidence>
<dbReference type="InterPro" id="IPR050742">
    <property type="entry name" value="Helicase_Restrict-Modif_Enz"/>
</dbReference>
<name>A0A2S5DMA9_9BURK</name>
<dbReference type="AlphaFoldDB" id="A0A2S5DMA9"/>
<protein>
    <recommendedName>
        <fullName evidence="1">Helicase ATP-binding domain-containing protein</fullName>
    </recommendedName>
</protein>
<organism evidence="2 3">
    <name type="scientific">Burkholderia contaminans</name>
    <dbReference type="NCBI Taxonomy" id="488447"/>
    <lineage>
        <taxon>Bacteria</taxon>
        <taxon>Pseudomonadati</taxon>
        <taxon>Pseudomonadota</taxon>
        <taxon>Betaproteobacteria</taxon>
        <taxon>Burkholderiales</taxon>
        <taxon>Burkholderiaceae</taxon>
        <taxon>Burkholderia</taxon>
        <taxon>Burkholderia cepacia complex</taxon>
    </lineage>
</organism>
<sequence>MEQSTPATRLDELRKALLPQQNEAMDAALAALEQGDRAQVLMACGSGKTRIGSSLAVATGARTVIAFFPSLALIKQTLGTWLDASTGFDRRIDWLCVCSDSTVAAGVDELVLTESDLGFAVTTDSQSVRTFLEQDTEAVRVVFSTYHSSDVIAEAIPQGFSFDLGVFDEAHRTTGKDSVFSLPLKNEFIPITKRVYFTATPKHLSYRKRNRDGEARTVYSMDDEALYGPVAYRLPMREAIQREIIADYRVIISIIDDETINRDQLSRGALRQGGALANAESVGNVPGVVEG</sequence>
<comment type="caution">
    <text evidence="2">The sequence shown here is derived from an EMBL/GenBank/DDBJ whole genome shotgun (WGS) entry which is preliminary data.</text>
</comment>
<dbReference type="PANTHER" id="PTHR47396">
    <property type="entry name" value="TYPE I RESTRICTION ENZYME ECOKI R PROTEIN"/>
    <property type="match status" value="1"/>
</dbReference>
<evidence type="ECO:0000313" key="2">
    <source>
        <dbReference type="EMBL" id="POZ80221.1"/>
    </source>
</evidence>
<dbReference type="GO" id="GO:0016787">
    <property type="term" value="F:hydrolase activity"/>
    <property type="evidence" value="ECO:0007669"/>
    <property type="project" value="InterPro"/>
</dbReference>